<dbReference type="Proteomes" id="UP001374579">
    <property type="component" value="Unassembled WGS sequence"/>
</dbReference>
<organism evidence="3 4">
    <name type="scientific">Littorina saxatilis</name>
    <dbReference type="NCBI Taxonomy" id="31220"/>
    <lineage>
        <taxon>Eukaryota</taxon>
        <taxon>Metazoa</taxon>
        <taxon>Spiralia</taxon>
        <taxon>Lophotrochozoa</taxon>
        <taxon>Mollusca</taxon>
        <taxon>Gastropoda</taxon>
        <taxon>Caenogastropoda</taxon>
        <taxon>Littorinimorpha</taxon>
        <taxon>Littorinoidea</taxon>
        <taxon>Littorinidae</taxon>
        <taxon>Littorina</taxon>
    </lineage>
</organism>
<comment type="caution">
    <text evidence="3">The sequence shown here is derived from an EMBL/GenBank/DDBJ whole genome shotgun (WGS) entry which is preliminary data.</text>
</comment>
<dbReference type="Gene3D" id="1.50.10.10">
    <property type="match status" value="1"/>
</dbReference>
<dbReference type="InterPro" id="IPR012341">
    <property type="entry name" value="6hp_glycosidase-like_sf"/>
</dbReference>
<dbReference type="GO" id="GO:0004573">
    <property type="term" value="F:Glc3Man9GlcNAc2 oligosaccharide glucosidase activity"/>
    <property type="evidence" value="ECO:0007669"/>
    <property type="project" value="InterPro"/>
</dbReference>
<dbReference type="PANTHER" id="PTHR10412:SF10">
    <property type="entry name" value="GLYCOSYL HYDROLASE FAMILY 63 C-TERMINAL DOMAIN-CONTAINING PROTEIN"/>
    <property type="match status" value="1"/>
</dbReference>
<dbReference type="InterPro" id="IPR008928">
    <property type="entry name" value="6-hairpin_glycosidase_sf"/>
</dbReference>
<dbReference type="EMBL" id="JBAMIC010004070">
    <property type="protein sequence ID" value="KAK7087628.1"/>
    <property type="molecule type" value="Genomic_DNA"/>
</dbReference>
<dbReference type="AlphaFoldDB" id="A0AAN9AIM6"/>
<evidence type="ECO:0000256" key="1">
    <source>
        <dbReference type="SAM" id="MobiDB-lite"/>
    </source>
</evidence>
<sequence length="982" mass="112788">MPKHPRPVTESGQIQDQKDELPLPGASQQKKQRIFAGDGRNLQSEFSEVEAQPEKQYIAFEESSVDQGYAQVLSSADKEAKQNISQNKNPSLWCVGFAEESSSNFWDVSSSKSFDHSVDDPMFWGPYLSERQWGTVREDFSEDENSWEHVSYEDANHHAYVSGEDGLMGVSDKCQLLCASMALWNGKDRFLKERLFGLTGNEGNHGEDVKELYYYLDNVPDHSYMRALYKYPQGAFPYQWLREENKNRGRDAPEFEITDTGVFEIDGHWDVTVEYAKTDHLGLACQIEAVNNGRFKQTIHIVPQFWFRHVQRNEPIPRMTQNQPEMRAMSDGTVKIKYNFGNWRLIFMQESKQKVTPTLMFTDNVSAPVPEKSCGFDEQAFYKNAFHKVVVNGQMNAVNPENSGTKCGARYEFTVEPGAKVYVHWRLESSTYPMHINLAELKTLFGKKRKDAETYYRAMMPDWTPEERNIGTQAMAGLFWSKQYYMYDVKNWLNDFRGCSENKGRKGRNSSWSHVHNHHILLMPDNWEFPWYAGWDLCVSAVLYARFSPAFAKNQITTFLSDCYMHPKGQLPGCEFEMGDANPPLQPWAVLRIYYADGANDLGFLRKCFHRLLLNYNWWCNSEFESTNTYGRGFLGMDNISVVDRSGSLPHGWSLVQADFTGWMACYALWMLQIVVELGQTDLVYCDLIPRFLNQFLNIATAMNKPVSEKGLWDDEDRFFYDVFHTPHGRIPIRLRSMVGLVPLLACATIKVRKLSTAAVHFDTHLTECPQHVFRLKDDEVFLSALCLPRVQSVLERVFSEEEFMSPYGIRSLSKVYEKNHYSQMVGDQHMSVKYTPGESDSGAFGGNSNWRGPVWVFMNYLLLESFDKYSDRAKRSSSRLVLNKPQSSGGTMGPIPSLIKDLEKRLLAIFLPDKEGNRPVHGSVSRYAVDPKWRNLVLFYEFIHADTGRGCGASHQTGWTATIIEILYRLHSSGTLKSCKM</sequence>
<dbReference type="PANTHER" id="PTHR10412">
    <property type="entry name" value="MANNOSYL-OLIGOSACCHARIDE GLUCOSIDASE"/>
    <property type="match status" value="1"/>
</dbReference>
<feature type="domain" description="Glycosyl hydrolase family 63 C-terminal" evidence="2">
    <location>
        <begin position="789"/>
        <end position="876"/>
    </location>
</feature>
<protein>
    <recommendedName>
        <fullName evidence="2">Glycosyl hydrolase family 63 C-terminal domain-containing protein</fullName>
    </recommendedName>
</protein>
<dbReference type="SUPFAM" id="SSF48208">
    <property type="entry name" value="Six-hairpin glycosidases"/>
    <property type="match status" value="1"/>
</dbReference>
<dbReference type="Pfam" id="PF03200">
    <property type="entry name" value="Glyco_hydro_63"/>
    <property type="match status" value="1"/>
</dbReference>
<reference evidence="3 4" key="1">
    <citation type="submission" date="2024-02" db="EMBL/GenBank/DDBJ databases">
        <title>Chromosome-scale genome assembly of the rough periwinkle Littorina saxatilis.</title>
        <authorList>
            <person name="De Jode A."/>
            <person name="Faria R."/>
            <person name="Formenti G."/>
            <person name="Sims Y."/>
            <person name="Smith T.P."/>
            <person name="Tracey A."/>
            <person name="Wood J.M.D."/>
            <person name="Zagrodzka Z.B."/>
            <person name="Johannesson K."/>
            <person name="Butlin R.K."/>
            <person name="Leder E.H."/>
        </authorList>
    </citation>
    <scope>NUCLEOTIDE SEQUENCE [LARGE SCALE GENOMIC DNA]</scope>
    <source>
        <strain evidence="3">Snail1</strain>
        <tissue evidence="3">Muscle</tissue>
    </source>
</reference>
<name>A0AAN9AIM6_9CAEN</name>
<evidence type="ECO:0000313" key="3">
    <source>
        <dbReference type="EMBL" id="KAK7087628.1"/>
    </source>
</evidence>
<evidence type="ECO:0000259" key="2">
    <source>
        <dbReference type="Pfam" id="PF03200"/>
    </source>
</evidence>
<dbReference type="GO" id="GO:0009311">
    <property type="term" value="P:oligosaccharide metabolic process"/>
    <property type="evidence" value="ECO:0007669"/>
    <property type="project" value="InterPro"/>
</dbReference>
<dbReference type="InterPro" id="IPR031335">
    <property type="entry name" value="Glyco_hydro_63_C"/>
</dbReference>
<evidence type="ECO:0000313" key="4">
    <source>
        <dbReference type="Proteomes" id="UP001374579"/>
    </source>
</evidence>
<gene>
    <name evidence="3" type="ORF">V1264_021653</name>
</gene>
<accession>A0AAN9AIM6</accession>
<proteinExistence type="predicted"/>
<keyword evidence="4" id="KW-1185">Reference proteome</keyword>
<dbReference type="InterPro" id="IPR004888">
    <property type="entry name" value="Glycoside_hydrolase_63"/>
</dbReference>
<feature type="region of interest" description="Disordered" evidence="1">
    <location>
        <begin position="1"/>
        <end position="31"/>
    </location>
</feature>